<dbReference type="RefSeq" id="WP_152217442.1">
    <property type="nucleotide sequence ID" value="NZ_WESC01000018.1"/>
</dbReference>
<feature type="short sequence motif" description="Histidine triad motif" evidence="2 3">
    <location>
        <begin position="134"/>
        <end position="138"/>
    </location>
</feature>
<dbReference type="SUPFAM" id="SSF54197">
    <property type="entry name" value="HIT-like"/>
    <property type="match status" value="1"/>
</dbReference>
<organism evidence="5 6">
    <name type="scientific">Parvibaculum sedimenti</name>
    <dbReference type="NCBI Taxonomy" id="2608632"/>
    <lineage>
        <taxon>Bacteria</taxon>
        <taxon>Pseudomonadati</taxon>
        <taxon>Pseudomonadota</taxon>
        <taxon>Alphaproteobacteria</taxon>
        <taxon>Hyphomicrobiales</taxon>
        <taxon>Parvibaculaceae</taxon>
        <taxon>Parvibaculum</taxon>
    </lineage>
</organism>
<dbReference type="PANTHER" id="PTHR23089">
    <property type="entry name" value="HISTIDINE TRIAD HIT PROTEIN"/>
    <property type="match status" value="1"/>
</dbReference>
<dbReference type="PROSITE" id="PS00892">
    <property type="entry name" value="HIT_1"/>
    <property type="match status" value="1"/>
</dbReference>
<dbReference type="EMBL" id="WESC01000018">
    <property type="protein sequence ID" value="KAB7738676.1"/>
    <property type="molecule type" value="Genomic_DNA"/>
</dbReference>
<gene>
    <name evidence="5" type="ORF">F2P47_16270</name>
</gene>
<dbReference type="InterPro" id="IPR019808">
    <property type="entry name" value="Histidine_triad_CS"/>
</dbReference>
<protein>
    <submittedName>
        <fullName evidence="5">HIT domain-containing protein</fullName>
    </submittedName>
</protein>
<dbReference type="InterPro" id="IPR011146">
    <property type="entry name" value="HIT-like"/>
</dbReference>
<evidence type="ECO:0000259" key="4">
    <source>
        <dbReference type="PROSITE" id="PS51084"/>
    </source>
</evidence>
<dbReference type="GO" id="GO:0003824">
    <property type="term" value="F:catalytic activity"/>
    <property type="evidence" value="ECO:0007669"/>
    <property type="project" value="InterPro"/>
</dbReference>
<proteinExistence type="predicted"/>
<evidence type="ECO:0000313" key="5">
    <source>
        <dbReference type="EMBL" id="KAB7738676.1"/>
    </source>
</evidence>
<evidence type="ECO:0000256" key="1">
    <source>
        <dbReference type="PIRSR" id="PIRSR601310-1"/>
    </source>
</evidence>
<dbReference type="InterPro" id="IPR001310">
    <property type="entry name" value="Histidine_triad_HIT"/>
</dbReference>
<dbReference type="InterPro" id="IPR036265">
    <property type="entry name" value="HIT-like_sf"/>
</dbReference>
<accession>A0A6N6VDD7</accession>
<dbReference type="PROSITE" id="PS51084">
    <property type="entry name" value="HIT_2"/>
    <property type="match status" value="1"/>
</dbReference>
<evidence type="ECO:0000256" key="2">
    <source>
        <dbReference type="PIRSR" id="PIRSR601310-3"/>
    </source>
</evidence>
<dbReference type="PRINTS" id="PR00332">
    <property type="entry name" value="HISTRIAD"/>
</dbReference>
<feature type="active site" description="Tele-AMP-histidine intermediate" evidence="1">
    <location>
        <position position="136"/>
    </location>
</feature>
<dbReference type="Pfam" id="PF01230">
    <property type="entry name" value="HIT"/>
    <property type="match status" value="1"/>
</dbReference>
<feature type="domain" description="HIT" evidence="4">
    <location>
        <begin position="38"/>
        <end position="149"/>
    </location>
</feature>
<comment type="caution">
    <text evidence="5">The sequence shown here is derived from an EMBL/GenBank/DDBJ whole genome shotgun (WGS) entry which is preliminary data.</text>
</comment>
<dbReference type="AlphaFoldDB" id="A0A6N6VDD7"/>
<evidence type="ECO:0000256" key="3">
    <source>
        <dbReference type="PROSITE-ProRule" id="PRU00464"/>
    </source>
</evidence>
<sequence length="149" mass="17042">MWKSWKLWVVVLIAFGVGQLDPIGEVYWKLAEWKLPQIKAESLSKPSPFEGIPHEKWIDESEHAFAVNDIHPVAPVHFLVIPKHRYTSILETPPEVVSEMVQLGLKLARERGITDSGFRIVINTNPQGSQTVYHLHMHFIGGRQMRDKG</sequence>
<name>A0A6N6VDD7_9HYPH</name>
<evidence type="ECO:0000313" key="6">
    <source>
        <dbReference type="Proteomes" id="UP000468901"/>
    </source>
</evidence>
<keyword evidence="6" id="KW-1185">Reference proteome</keyword>
<dbReference type="Gene3D" id="3.30.428.10">
    <property type="entry name" value="HIT-like"/>
    <property type="match status" value="1"/>
</dbReference>
<dbReference type="Proteomes" id="UP000468901">
    <property type="component" value="Unassembled WGS sequence"/>
</dbReference>
<reference evidence="5 6" key="1">
    <citation type="submission" date="2019-09" db="EMBL/GenBank/DDBJ databases">
        <title>Parvibaculum sedimenti sp. nov., isolated from sediment.</title>
        <authorList>
            <person name="Wang Y."/>
        </authorList>
    </citation>
    <scope>NUCLEOTIDE SEQUENCE [LARGE SCALE GENOMIC DNA]</scope>
    <source>
        <strain evidence="5 6">HXT-9</strain>
    </source>
</reference>